<dbReference type="PROSITE" id="PS51257">
    <property type="entry name" value="PROKAR_LIPOPROTEIN"/>
    <property type="match status" value="1"/>
</dbReference>
<comment type="caution">
    <text evidence="2">The sequence shown here is derived from an EMBL/GenBank/DDBJ whole genome shotgun (WGS) entry which is preliminary data.</text>
</comment>
<sequence length="242" mass="26547">MTRSVLRSLLLLVLGVFIFTACDDKETTEPKTEFKTDTAFQIGPSYASVSVDLNLTDGTKIEEKGICWNTFGGPRIDNDVLKVGEGSGSFTGNMTGLLANTEYFVRGYYISNGAVKYSNEVSFRTPESPFKGEWANEQGTLKFTGSGLGLIFKTANTPDWSEAVAEGYVTLNSTFFLRNFVPAGKKYRAEALWNYGTGTDAVTGVQYSTNTTVTFNTSGSEILIETYSPINNAYKALTLYRQ</sequence>
<gene>
    <name evidence="2" type="ORF">KYK27_13105</name>
</gene>
<evidence type="ECO:0000313" key="3">
    <source>
        <dbReference type="Proteomes" id="UP000774935"/>
    </source>
</evidence>
<name>A0ABS6XDD8_9BACT</name>
<accession>A0ABS6XDD8</accession>
<proteinExistence type="predicted"/>
<feature type="signal peptide" evidence="1">
    <location>
        <begin position="1"/>
        <end position="21"/>
    </location>
</feature>
<evidence type="ECO:0000256" key="1">
    <source>
        <dbReference type="SAM" id="SignalP"/>
    </source>
</evidence>
<keyword evidence="1" id="KW-0732">Signal</keyword>
<protein>
    <recommendedName>
        <fullName evidence="4">Lipocalin-like domain-containing protein</fullName>
    </recommendedName>
</protein>
<dbReference type="RefSeq" id="WP_199110495.1">
    <property type="nucleotide sequence ID" value="NZ_JAHWXQ010000003.1"/>
</dbReference>
<dbReference type="EMBL" id="JAHWXQ010000003">
    <property type="protein sequence ID" value="MBW3365993.1"/>
    <property type="molecule type" value="Genomic_DNA"/>
</dbReference>
<evidence type="ECO:0008006" key="4">
    <source>
        <dbReference type="Google" id="ProtNLM"/>
    </source>
</evidence>
<organism evidence="2 3">
    <name type="scientific">Pontibacter populi</name>
    <dbReference type="NCBI Taxonomy" id="890055"/>
    <lineage>
        <taxon>Bacteria</taxon>
        <taxon>Pseudomonadati</taxon>
        <taxon>Bacteroidota</taxon>
        <taxon>Cytophagia</taxon>
        <taxon>Cytophagales</taxon>
        <taxon>Hymenobacteraceae</taxon>
        <taxon>Pontibacter</taxon>
    </lineage>
</organism>
<keyword evidence="3" id="KW-1185">Reference proteome</keyword>
<feature type="chain" id="PRO_5047291506" description="Lipocalin-like domain-containing protein" evidence="1">
    <location>
        <begin position="22"/>
        <end position="242"/>
    </location>
</feature>
<evidence type="ECO:0000313" key="2">
    <source>
        <dbReference type="EMBL" id="MBW3365993.1"/>
    </source>
</evidence>
<dbReference type="Proteomes" id="UP000774935">
    <property type="component" value="Unassembled WGS sequence"/>
</dbReference>
<reference evidence="2 3" key="1">
    <citation type="submission" date="2021-07" db="EMBL/GenBank/DDBJ databases">
        <authorList>
            <person name="Kim M.K."/>
        </authorList>
    </citation>
    <scope>NUCLEOTIDE SEQUENCE [LARGE SCALE GENOMIC DNA]</scope>
    <source>
        <strain evidence="2 3">HLY7-15</strain>
    </source>
</reference>